<keyword evidence="10" id="KW-1185">Reference proteome</keyword>
<dbReference type="Pfam" id="PF00528">
    <property type="entry name" value="BPD_transp_1"/>
    <property type="match status" value="1"/>
</dbReference>
<keyword evidence="4 7" id="KW-0812">Transmembrane</keyword>
<dbReference type="PROSITE" id="PS50928">
    <property type="entry name" value="ABC_TM1"/>
    <property type="match status" value="1"/>
</dbReference>
<feature type="transmembrane region" description="Helical" evidence="7">
    <location>
        <begin position="12"/>
        <end position="31"/>
    </location>
</feature>
<feature type="domain" description="ABC transmembrane type-1" evidence="8">
    <location>
        <begin position="66"/>
        <end position="278"/>
    </location>
</feature>
<evidence type="ECO:0000256" key="2">
    <source>
        <dbReference type="ARBA" id="ARBA00022448"/>
    </source>
</evidence>
<evidence type="ECO:0000313" key="9">
    <source>
        <dbReference type="EMBL" id="MFC5924230.1"/>
    </source>
</evidence>
<evidence type="ECO:0000256" key="6">
    <source>
        <dbReference type="ARBA" id="ARBA00023136"/>
    </source>
</evidence>
<comment type="caution">
    <text evidence="9">The sequence shown here is derived from an EMBL/GenBank/DDBJ whole genome shotgun (WGS) entry which is preliminary data.</text>
</comment>
<gene>
    <name evidence="9" type="ORF">ACFQGL_12835</name>
</gene>
<sequence length="293" mass="31508">MLVKASMLTPAAAIYVLMLVVPAGFAVYYSFTRWNGMTSPNQPGPTWVGLANYEQLFRSEAVRDTLLTTGLIAGVGAVLVNVAALGLAVLLQKNTRTNVFARVVAFYPHVLAVLVVGYLWQALLGPQGAVNNVISKLGASPLPFLSDPTWALWTMIFVIVWGLLGVQLVLYLAGLQAIPRELLEAARIDGATRWQVFRSVTWPGLAPSATVAMITSLITLLKTYDIVVSFTGGGPGGATRTLAYNVLFIEFTENRRVGQACAQALLLMLIAAALSFTVLRLRRRAEEGAESVG</sequence>
<name>A0ABW1H3F5_9ACTN</name>
<dbReference type="CDD" id="cd06261">
    <property type="entry name" value="TM_PBP2"/>
    <property type="match status" value="1"/>
</dbReference>
<protein>
    <submittedName>
        <fullName evidence="9">Carbohydrate ABC transporter permease</fullName>
    </submittedName>
</protein>
<keyword evidence="6 7" id="KW-0472">Membrane</keyword>
<dbReference type="RefSeq" id="WP_377510490.1">
    <property type="nucleotide sequence ID" value="NZ_JBHSQS010000006.1"/>
</dbReference>
<comment type="subcellular location">
    <subcellularLocation>
        <location evidence="1 7">Cell membrane</location>
        <topology evidence="1 7">Multi-pass membrane protein</topology>
    </subcellularLocation>
</comment>
<feature type="transmembrane region" description="Helical" evidence="7">
    <location>
        <begin position="103"/>
        <end position="123"/>
    </location>
</feature>
<dbReference type="Gene3D" id="1.10.3720.10">
    <property type="entry name" value="MetI-like"/>
    <property type="match status" value="1"/>
</dbReference>
<feature type="transmembrane region" description="Helical" evidence="7">
    <location>
        <begin position="257"/>
        <end position="279"/>
    </location>
</feature>
<dbReference type="PANTHER" id="PTHR30193:SF41">
    <property type="entry name" value="DIACETYLCHITOBIOSE UPTAKE SYSTEM PERMEASE PROTEIN NGCF"/>
    <property type="match status" value="1"/>
</dbReference>
<dbReference type="Proteomes" id="UP001596226">
    <property type="component" value="Unassembled WGS sequence"/>
</dbReference>
<dbReference type="InterPro" id="IPR035906">
    <property type="entry name" value="MetI-like_sf"/>
</dbReference>
<reference evidence="10" key="1">
    <citation type="journal article" date="2019" name="Int. J. Syst. Evol. Microbiol.">
        <title>The Global Catalogue of Microorganisms (GCM) 10K type strain sequencing project: providing services to taxonomists for standard genome sequencing and annotation.</title>
        <authorList>
            <consortium name="The Broad Institute Genomics Platform"/>
            <consortium name="The Broad Institute Genome Sequencing Center for Infectious Disease"/>
            <person name="Wu L."/>
            <person name="Ma J."/>
        </authorList>
    </citation>
    <scope>NUCLEOTIDE SEQUENCE [LARGE SCALE GENOMIC DNA]</scope>
    <source>
        <strain evidence="10">CGMCC 4.7144</strain>
    </source>
</reference>
<keyword evidence="5 7" id="KW-1133">Transmembrane helix</keyword>
<organism evidence="9 10">
    <name type="scientific">Micromonospora vulcania</name>
    <dbReference type="NCBI Taxonomy" id="1441873"/>
    <lineage>
        <taxon>Bacteria</taxon>
        <taxon>Bacillati</taxon>
        <taxon>Actinomycetota</taxon>
        <taxon>Actinomycetes</taxon>
        <taxon>Micromonosporales</taxon>
        <taxon>Micromonosporaceae</taxon>
        <taxon>Micromonospora</taxon>
    </lineage>
</organism>
<keyword evidence="2 7" id="KW-0813">Transport</keyword>
<dbReference type="EMBL" id="JBHSQS010000006">
    <property type="protein sequence ID" value="MFC5924230.1"/>
    <property type="molecule type" value="Genomic_DNA"/>
</dbReference>
<evidence type="ECO:0000256" key="1">
    <source>
        <dbReference type="ARBA" id="ARBA00004651"/>
    </source>
</evidence>
<feature type="transmembrane region" description="Helical" evidence="7">
    <location>
        <begin position="150"/>
        <end position="175"/>
    </location>
</feature>
<evidence type="ECO:0000313" key="10">
    <source>
        <dbReference type="Proteomes" id="UP001596226"/>
    </source>
</evidence>
<evidence type="ECO:0000256" key="5">
    <source>
        <dbReference type="ARBA" id="ARBA00022989"/>
    </source>
</evidence>
<accession>A0ABW1H3F5</accession>
<keyword evidence="3" id="KW-1003">Cell membrane</keyword>
<comment type="similarity">
    <text evidence="7">Belongs to the binding-protein-dependent transport system permease family.</text>
</comment>
<evidence type="ECO:0000259" key="8">
    <source>
        <dbReference type="PROSITE" id="PS50928"/>
    </source>
</evidence>
<dbReference type="InterPro" id="IPR000515">
    <property type="entry name" value="MetI-like"/>
</dbReference>
<evidence type="ECO:0000256" key="4">
    <source>
        <dbReference type="ARBA" id="ARBA00022692"/>
    </source>
</evidence>
<evidence type="ECO:0000256" key="3">
    <source>
        <dbReference type="ARBA" id="ARBA00022475"/>
    </source>
</evidence>
<proteinExistence type="inferred from homology"/>
<dbReference type="InterPro" id="IPR051393">
    <property type="entry name" value="ABC_transporter_permease"/>
</dbReference>
<dbReference type="SUPFAM" id="SSF161098">
    <property type="entry name" value="MetI-like"/>
    <property type="match status" value="1"/>
</dbReference>
<evidence type="ECO:0000256" key="7">
    <source>
        <dbReference type="RuleBase" id="RU363032"/>
    </source>
</evidence>
<dbReference type="PANTHER" id="PTHR30193">
    <property type="entry name" value="ABC TRANSPORTER PERMEASE PROTEIN"/>
    <property type="match status" value="1"/>
</dbReference>
<feature type="transmembrane region" description="Helical" evidence="7">
    <location>
        <begin position="196"/>
        <end position="221"/>
    </location>
</feature>
<feature type="transmembrane region" description="Helical" evidence="7">
    <location>
        <begin position="66"/>
        <end position="91"/>
    </location>
</feature>